<evidence type="ECO:0000256" key="1">
    <source>
        <dbReference type="SAM" id="Coils"/>
    </source>
</evidence>
<organism evidence="2 3">
    <name type="scientific">Euplotes crassus</name>
    <dbReference type="NCBI Taxonomy" id="5936"/>
    <lineage>
        <taxon>Eukaryota</taxon>
        <taxon>Sar</taxon>
        <taxon>Alveolata</taxon>
        <taxon>Ciliophora</taxon>
        <taxon>Intramacronucleata</taxon>
        <taxon>Spirotrichea</taxon>
        <taxon>Hypotrichia</taxon>
        <taxon>Euplotida</taxon>
        <taxon>Euplotidae</taxon>
        <taxon>Moneuplotes</taxon>
    </lineage>
</organism>
<sequence>MSEKRKHRRGICQHEDCTSPRDVYCPNHHMVLCSLHKTYYHFECKAEQFISAQELKNALVPVSNSLHQLFQYKETYDSLEYLIQNFGGALASLMEEFENLKGEIRKKIETDQFLEYMNLKKQVEEFYMKFRESDIYSKFKDYLFAKQLEDQTSSSAMQKGVSKQLLEERKKYEASLKNVAVDAKEKILQEAEVARARDIEELKNQIQDIQQQSEEQKSSISDHLREIEQLKTQIEDGKTQIEQLNETKDRIEEEFKTQMAEHEQLQETYSKMNSFICQQLWKKCFGEEKAFDLKTKIELKMADSNAQNFLKEVVDMKVRLPNIKRIAIDQNKKEDPTVRDFYLHCFPEQAQLFCYNWYYDGSCSQTKLDYYFEGLKRVIPCVTREVVLYDFEISKQEFEFIVSNTKAERLTISESKFDTSSPVAFDCPSSSIQYLSFERSGKSSRNDWKASPSKLKNILKAVSESALKDSIQTLNVYQCGLSGSEVKAMLPELGLTIGQVIDNSCPDPLSD</sequence>
<keyword evidence="3" id="KW-1185">Reference proteome</keyword>
<evidence type="ECO:0000313" key="2">
    <source>
        <dbReference type="EMBL" id="CAI2358988.1"/>
    </source>
</evidence>
<gene>
    <name evidence="2" type="ORF">ECRASSUSDP1_LOCUS272</name>
</gene>
<protein>
    <submittedName>
        <fullName evidence="2">Uncharacterized protein</fullName>
    </submittedName>
</protein>
<keyword evidence="1" id="KW-0175">Coiled coil</keyword>
<dbReference type="EMBL" id="CAMPGE010000254">
    <property type="protein sequence ID" value="CAI2358988.1"/>
    <property type="molecule type" value="Genomic_DNA"/>
</dbReference>
<name>A0AAD1U472_EUPCR</name>
<dbReference type="AlphaFoldDB" id="A0AAD1U472"/>
<reference evidence="2" key="1">
    <citation type="submission" date="2023-07" db="EMBL/GenBank/DDBJ databases">
        <authorList>
            <consortium name="AG Swart"/>
            <person name="Singh M."/>
            <person name="Singh A."/>
            <person name="Seah K."/>
            <person name="Emmerich C."/>
        </authorList>
    </citation>
    <scope>NUCLEOTIDE SEQUENCE</scope>
    <source>
        <strain evidence="2">DP1</strain>
    </source>
</reference>
<dbReference type="Proteomes" id="UP001295684">
    <property type="component" value="Unassembled WGS sequence"/>
</dbReference>
<proteinExistence type="predicted"/>
<evidence type="ECO:0000313" key="3">
    <source>
        <dbReference type="Proteomes" id="UP001295684"/>
    </source>
</evidence>
<feature type="coiled-coil region" evidence="1">
    <location>
        <begin position="192"/>
        <end position="268"/>
    </location>
</feature>
<comment type="caution">
    <text evidence="2">The sequence shown here is derived from an EMBL/GenBank/DDBJ whole genome shotgun (WGS) entry which is preliminary data.</text>
</comment>
<accession>A0AAD1U472</accession>